<accession>A0ABP4WV33</accession>
<evidence type="ECO:0000313" key="2">
    <source>
        <dbReference type="EMBL" id="GAA1760722.1"/>
    </source>
</evidence>
<feature type="transmembrane region" description="Helical" evidence="1">
    <location>
        <begin position="12"/>
        <end position="31"/>
    </location>
</feature>
<name>A0ABP4WV33_9MICO</name>
<comment type="caution">
    <text evidence="2">The sequence shown here is derived from an EMBL/GenBank/DDBJ whole genome shotgun (WGS) entry which is preliminary data.</text>
</comment>
<reference evidence="3" key="1">
    <citation type="journal article" date="2019" name="Int. J. Syst. Evol. Microbiol.">
        <title>The Global Catalogue of Microorganisms (GCM) 10K type strain sequencing project: providing services to taxonomists for standard genome sequencing and annotation.</title>
        <authorList>
            <consortium name="The Broad Institute Genomics Platform"/>
            <consortium name="The Broad Institute Genome Sequencing Center for Infectious Disease"/>
            <person name="Wu L."/>
            <person name="Ma J."/>
        </authorList>
    </citation>
    <scope>NUCLEOTIDE SEQUENCE [LARGE SCALE GENOMIC DNA]</scope>
    <source>
        <strain evidence="3">JCM 14319</strain>
    </source>
</reference>
<dbReference type="EMBL" id="BAAANH010000004">
    <property type="protein sequence ID" value="GAA1760722.1"/>
    <property type="molecule type" value="Genomic_DNA"/>
</dbReference>
<organism evidence="2 3">
    <name type="scientific">Agromyces humatus</name>
    <dbReference type="NCBI Taxonomy" id="279573"/>
    <lineage>
        <taxon>Bacteria</taxon>
        <taxon>Bacillati</taxon>
        <taxon>Actinomycetota</taxon>
        <taxon>Actinomycetes</taxon>
        <taxon>Micrococcales</taxon>
        <taxon>Microbacteriaceae</taxon>
        <taxon>Agromyces</taxon>
    </lineage>
</organism>
<keyword evidence="1" id="KW-0472">Membrane</keyword>
<sequence length="132" mass="14196">MNEIVTIAPWNAWPLVIPALVAVAGVVISSRGTRHHQKGVRELGTSLFLIAALAGASMFAIMPGAWDQSERREALEAIGYTSPTFSADVVQAPGEPAVTAFQAERDGLRIRGVIKSLGGDQWEVSEIEEVER</sequence>
<feature type="transmembrane region" description="Helical" evidence="1">
    <location>
        <begin position="43"/>
        <end position="66"/>
    </location>
</feature>
<keyword evidence="1" id="KW-0812">Transmembrane</keyword>
<evidence type="ECO:0000313" key="3">
    <source>
        <dbReference type="Proteomes" id="UP001500506"/>
    </source>
</evidence>
<dbReference type="RefSeq" id="WP_232497819.1">
    <property type="nucleotide sequence ID" value="NZ_BAAANH010000004.1"/>
</dbReference>
<dbReference type="Proteomes" id="UP001500506">
    <property type="component" value="Unassembled WGS sequence"/>
</dbReference>
<keyword evidence="3" id="KW-1185">Reference proteome</keyword>
<protein>
    <submittedName>
        <fullName evidence="2">Uncharacterized protein</fullName>
    </submittedName>
</protein>
<keyword evidence="1" id="KW-1133">Transmembrane helix</keyword>
<gene>
    <name evidence="2" type="ORF">GCM10009747_19720</name>
</gene>
<evidence type="ECO:0000256" key="1">
    <source>
        <dbReference type="SAM" id="Phobius"/>
    </source>
</evidence>
<proteinExistence type="predicted"/>